<gene>
    <name evidence="2" type="ORF">AB675_2614</name>
</gene>
<dbReference type="InterPro" id="IPR013096">
    <property type="entry name" value="Cupin_2"/>
</dbReference>
<comment type="caution">
    <text evidence="2">The sequence shown here is derived from an EMBL/GenBank/DDBJ whole genome shotgun (WGS) entry which is preliminary data.</text>
</comment>
<dbReference type="InterPro" id="IPR011051">
    <property type="entry name" value="RmlC_Cupin_sf"/>
</dbReference>
<dbReference type="Pfam" id="PF07883">
    <property type="entry name" value="Cupin_2"/>
    <property type="match status" value="1"/>
</dbReference>
<dbReference type="VEuPathDB" id="FungiDB:AB675_2614"/>
<reference evidence="2 3" key="1">
    <citation type="submission" date="2015-06" db="EMBL/GenBank/DDBJ databases">
        <title>Draft genome of the ant-associated black yeast Phialophora attae CBS 131958.</title>
        <authorList>
            <person name="Moreno L.F."/>
            <person name="Stielow B.J."/>
            <person name="de Hoog S."/>
            <person name="Vicente V.A."/>
            <person name="Weiss V.A."/>
            <person name="de Vries M."/>
            <person name="Cruz L.M."/>
            <person name="Souza E.M."/>
        </authorList>
    </citation>
    <scope>NUCLEOTIDE SEQUENCE [LARGE SCALE GENOMIC DNA]</scope>
    <source>
        <strain evidence="2 3">CBS 131958</strain>
    </source>
</reference>
<dbReference type="Proteomes" id="UP000038010">
    <property type="component" value="Unassembled WGS sequence"/>
</dbReference>
<evidence type="ECO:0000313" key="2">
    <source>
        <dbReference type="EMBL" id="KPI44926.1"/>
    </source>
</evidence>
<dbReference type="GeneID" id="28734481"/>
<dbReference type="SUPFAM" id="SSF51182">
    <property type="entry name" value="RmlC-like cupins"/>
    <property type="match status" value="1"/>
</dbReference>
<organism evidence="2 3">
    <name type="scientific">Cyphellophora attinorum</name>
    <dbReference type="NCBI Taxonomy" id="1664694"/>
    <lineage>
        <taxon>Eukaryota</taxon>
        <taxon>Fungi</taxon>
        <taxon>Dikarya</taxon>
        <taxon>Ascomycota</taxon>
        <taxon>Pezizomycotina</taxon>
        <taxon>Eurotiomycetes</taxon>
        <taxon>Chaetothyriomycetidae</taxon>
        <taxon>Chaetothyriales</taxon>
        <taxon>Cyphellophoraceae</taxon>
        <taxon>Cyphellophora</taxon>
    </lineage>
</organism>
<dbReference type="Gene3D" id="2.60.120.10">
    <property type="entry name" value="Jelly Rolls"/>
    <property type="match status" value="1"/>
</dbReference>
<dbReference type="CDD" id="cd02231">
    <property type="entry name" value="cupin_BLL6423-like"/>
    <property type="match status" value="1"/>
</dbReference>
<dbReference type="InterPro" id="IPR047142">
    <property type="entry name" value="OryJ/VirC-like"/>
</dbReference>
<name>A0A0N1HAG8_9EURO</name>
<dbReference type="PANTHER" id="PTHR36156:SF2">
    <property type="entry name" value="CUPIN TYPE-2 DOMAIN-CONTAINING PROTEIN"/>
    <property type="match status" value="1"/>
</dbReference>
<sequence>MANYRPLPHLSPVRRVITGHDNSGTANFDLDEKLTPVAVAASADAPMGFTLIHRTTEFPVDNQGGSDEFGPENLQRSRFPRGIVCEVVDVPPAGTSQPHFHRNVSLDYGVIMEGTLDLILDGGAKRTLHTGDVYVQRGTIHGWSNPGDKVCRFMTVIVPAQIVVVQSTGEALGSTKLPGLTD</sequence>
<dbReference type="OrthoDB" id="5840532at2759"/>
<dbReference type="RefSeq" id="XP_018004889.1">
    <property type="nucleotide sequence ID" value="XM_018142601.1"/>
</dbReference>
<protein>
    <recommendedName>
        <fullName evidence="1">Cupin type-2 domain-containing protein</fullName>
    </recommendedName>
</protein>
<feature type="domain" description="Cupin type-2" evidence="1">
    <location>
        <begin position="87"/>
        <end position="156"/>
    </location>
</feature>
<evidence type="ECO:0000313" key="3">
    <source>
        <dbReference type="Proteomes" id="UP000038010"/>
    </source>
</evidence>
<evidence type="ECO:0000259" key="1">
    <source>
        <dbReference type="Pfam" id="PF07883"/>
    </source>
</evidence>
<dbReference type="EMBL" id="LFJN01000002">
    <property type="protein sequence ID" value="KPI44926.1"/>
    <property type="molecule type" value="Genomic_DNA"/>
</dbReference>
<accession>A0A0N1HAG8</accession>
<dbReference type="PANTHER" id="PTHR36156">
    <property type="entry name" value="SLR2101 PROTEIN"/>
    <property type="match status" value="1"/>
</dbReference>
<keyword evidence="3" id="KW-1185">Reference proteome</keyword>
<dbReference type="STRING" id="1664694.A0A0N1HAG8"/>
<dbReference type="AlphaFoldDB" id="A0A0N1HAG8"/>
<dbReference type="InterPro" id="IPR014710">
    <property type="entry name" value="RmlC-like_jellyroll"/>
</dbReference>
<proteinExistence type="predicted"/>